<dbReference type="GO" id="GO:0003723">
    <property type="term" value="F:RNA binding"/>
    <property type="evidence" value="ECO:0007669"/>
    <property type="project" value="InterPro"/>
</dbReference>
<sequence length="270" mass="30667">MSTKKVEFISSRENECIKRVKKLHDKKYREEFRSFIIEGLKLVKEAIDYQIECINLVIFSQQAKDRYQEFYWECKRLLEDGKIKRVIEVPDKLFEYITTTSTPQGILAECNFVDKDINFIKNLKRVVVADKLQDPGNLGTLIRCADAFGFDAVVTTKGTVDTYNPKTIRATMGSLFHLQIMREAEEGKLIKILKDNSFAVYVATPYGDIEISKVVPDKKFCVVIGNESEGVSDSFAKVAARKIKIPMAGKAESLNAAVAASIVLYELRKR</sequence>
<dbReference type="GO" id="GO:0032259">
    <property type="term" value="P:methylation"/>
    <property type="evidence" value="ECO:0007669"/>
    <property type="project" value="UniProtKB-KW"/>
</dbReference>
<gene>
    <name evidence="5" type="ORF">ENL71_03485</name>
</gene>
<dbReference type="InterPro" id="IPR029028">
    <property type="entry name" value="Alpha/beta_knot_MTases"/>
</dbReference>
<dbReference type="InterPro" id="IPR029026">
    <property type="entry name" value="tRNA_m1G_MTases_N"/>
</dbReference>
<comment type="similarity">
    <text evidence="1">Belongs to the class IV-like SAM-binding methyltransferase superfamily. RNA methyltransferase TrmH family.</text>
</comment>
<dbReference type="Pfam" id="PF00588">
    <property type="entry name" value="SpoU_methylase"/>
    <property type="match status" value="1"/>
</dbReference>
<evidence type="ECO:0000256" key="3">
    <source>
        <dbReference type="ARBA" id="ARBA00022679"/>
    </source>
</evidence>
<dbReference type="SMART" id="SM00967">
    <property type="entry name" value="SpoU_sub_bind"/>
    <property type="match status" value="1"/>
</dbReference>
<organism evidence="5">
    <name type="scientific">Caldicellulosiruptor owensensis</name>
    <dbReference type="NCBI Taxonomy" id="55205"/>
    <lineage>
        <taxon>Bacteria</taxon>
        <taxon>Bacillati</taxon>
        <taxon>Bacillota</taxon>
        <taxon>Bacillota incertae sedis</taxon>
        <taxon>Caldicellulosiruptorales</taxon>
        <taxon>Caldicellulosiruptoraceae</taxon>
        <taxon>Caldicellulosiruptor</taxon>
    </lineage>
</organism>
<reference evidence="5" key="1">
    <citation type="journal article" date="2020" name="mSystems">
        <title>Genome- and Community-Level Interaction Insights into Carbon Utilization and Element Cycling Functions of Hydrothermarchaeota in Hydrothermal Sediment.</title>
        <authorList>
            <person name="Zhou Z."/>
            <person name="Liu Y."/>
            <person name="Xu W."/>
            <person name="Pan J."/>
            <person name="Luo Z.H."/>
            <person name="Li M."/>
        </authorList>
    </citation>
    <scope>NUCLEOTIDE SEQUENCE [LARGE SCALE GENOMIC DNA]</scope>
    <source>
        <strain evidence="5">SpSt-102</strain>
    </source>
</reference>
<evidence type="ECO:0000256" key="2">
    <source>
        <dbReference type="ARBA" id="ARBA00022603"/>
    </source>
</evidence>
<dbReference type="InterPro" id="IPR013123">
    <property type="entry name" value="SpoU_subst-bd"/>
</dbReference>
<dbReference type="PANTHER" id="PTHR43191">
    <property type="entry name" value="RRNA METHYLTRANSFERASE 3"/>
    <property type="match status" value="1"/>
</dbReference>
<dbReference type="PANTHER" id="PTHR43191:SF2">
    <property type="entry name" value="RRNA METHYLTRANSFERASE 3, MITOCHONDRIAL"/>
    <property type="match status" value="1"/>
</dbReference>
<dbReference type="GO" id="GO:0005737">
    <property type="term" value="C:cytoplasm"/>
    <property type="evidence" value="ECO:0007669"/>
    <property type="project" value="UniProtKB-ARBA"/>
</dbReference>
<dbReference type="InterPro" id="IPR053888">
    <property type="entry name" value="MRM3-like_sub_bind"/>
</dbReference>
<protein>
    <submittedName>
        <fullName evidence="5">RNA methyltransferase</fullName>
    </submittedName>
</protein>
<dbReference type="Gene3D" id="3.40.1280.10">
    <property type="match status" value="1"/>
</dbReference>
<evidence type="ECO:0000259" key="4">
    <source>
        <dbReference type="SMART" id="SM00967"/>
    </source>
</evidence>
<dbReference type="InterPro" id="IPR051259">
    <property type="entry name" value="rRNA_Methyltransferase"/>
</dbReference>
<comment type="caution">
    <text evidence="5">The sequence shown here is derived from an EMBL/GenBank/DDBJ whole genome shotgun (WGS) entry which is preliminary data.</text>
</comment>
<keyword evidence="2 5" id="KW-0489">Methyltransferase</keyword>
<dbReference type="SUPFAM" id="SSF75217">
    <property type="entry name" value="alpha/beta knot"/>
    <property type="match status" value="1"/>
</dbReference>
<proteinExistence type="inferred from homology"/>
<evidence type="ECO:0000256" key="1">
    <source>
        <dbReference type="ARBA" id="ARBA00007228"/>
    </source>
</evidence>
<dbReference type="Gene3D" id="3.30.1330.30">
    <property type="match status" value="1"/>
</dbReference>
<dbReference type="Pfam" id="PF22435">
    <property type="entry name" value="MRM3-like_sub_bind"/>
    <property type="match status" value="1"/>
</dbReference>
<dbReference type="SUPFAM" id="SSF55315">
    <property type="entry name" value="L30e-like"/>
    <property type="match status" value="1"/>
</dbReference>
<dbReference type="GO" id="GO:0006396">
    <property type="term" value="P:RNA processing"/>
    <property type="evidence" value="ECO:0007669"/>
    <property type="project" value="InterPro"/>
</dbReference>
<dbReference type="InterPro" id="IPR001537">
    <property type="entry name" value="SpoU_MeTrfase"/>
</dbReference>
<name>A0A7C5V0R8_9FIRM</name>
<dbReference type="CDD" id="cd18095">
    <property type="entry name" value="SpoU-like_rRNA-MTase"/>
    <property type="match status" value="1"/>
</dbReference>
<keyword evidence="3 5" id="KW-0808">Transferase</keyword>
<dbReference type="GO" id="GO:0008173">
    <property type="term" value="F:RNA methyltransferase activity"/>
    <property type="evidence" value="ECO:0007669"/>
    <property type="project" value="InterPro"/>
</dbReference>
<dbReference type="EMBL" id="DRUZ01000041">
    <property type="protein sequence ID" value="HHS01584.1"/>
    <property type="molecule type" value="Genomic_DNA"/>
</dbReference>
<dbReference type="InterPro" id="IPR029064">
    <property type="entry name" value="Ribosomal_eL30-like_sf"/>
</dbReference>
<feature type="domain" description="RNA 2-O ribose methyltransferase substrate binding" evidence="4">
    <location>
        <begin position="36"/>
        <end position="116"/>
    </location>
</feature>
<evidence type="ECO:0000313" key="5">
    <source>
        <dbReference type="EMBL" id="HHS01584.1"/>
    </source>
</evidence>
<accession>A0A7C5V0R8</accession>
<dbReference type="AlphaFoldDB" id="A0A7C5V0R8"/>